<dbReference type="InterPro" id="IPR036388">
    <property type="entry name" value="WH-like_DNA-bd_sf"/>
</dbReference>
<proteinExistence type="predicted"/>
<dbReference type="AlphaFoldDB" id="A0A7C4Z4I1"/>
<gene>
    <name evidence="1" type="ORF">ENK37_03015</name>
</gene>
<reference evidence="1" key="1">
    <citation type="journal article" date="2020" name="mSystems">
        <title>Genome- and Community-Level Interaction Insights into Carbon Utilization and Element Cycling Functions of Hydrothermarchaeota in Hydrothermal Sediment.</title>
        <authorList>
            <person name="Zhou Z."/>
            <person name="Liu Y."/>
            <person name="Xu W."/>
            <person name="Pan J."/>
            <person name="Luo Z.H."/>
            <person name="Li M."/>
        </authorList>
    </citation>
    <scope>NUCLEOTIDE SEQUENCE [LARGE SCALE GENOMIC DNA]</scope>
    <source>
        <strain evidence="1">HyVt-570</strain>
    </source>
</reference>
<accession>A0A7C4Z4I1</accession>
<sequence>MVRPKGSTMHLPMFGTAGLMAGGERVPLRVKSLAILYYLALEGPTPRATLAELLWEHASARQNLRVELHELRQALRRLGVVAFERREDPLSLPPHIVLDTSHRPGEMLEGLEGASASFREWLLSLRGRALQADERPVPELHSQAVELARRLAPPYLLIVRGSPLAGFKSFALRLAGEMNLPFIEGVGGTATAVRFLPLPQTEEQIRHVLKDRRSVWVLPTAPFGEDHSTLLELRAHWPPDRASFVKLKPISWPDAAAGPLHELTFERAAQVYLCSGGDSVHLEHLVERARTWPGEGELPLPQQVRAAYQRESRFLSYPARLALERLSVHPGTLDEGLLDALEAHAHMDELERRGWLVYEDEWFFASEPARRVLYQALQPGRRSEYHRNAARYFAKKGAEIARLFHEGRAHHETTALPGAPPDLPPWAQAVWGRSCEPGVGPRPHGEEVPHADELWYEPPEVVGEGWGLHERGYYFVRNGPPYRGNALVFPGHDEAVTVRVRGRGYVDNVLGVGMTGSSVPLVLEAGSEPLALFAQVPRPLEIGGPAHLMPLSRFDVWLEVPAQTPLRFSSHGERVVVEFEVQVFKALPPLRNGPRVAHARA</sequence>
<organism evidence="1">
    <name type="scientific">Oceanithermus profundus</name>
    <dbReference type="NCBI Taxonomy" id="187137"/>
    <lineage>
        <taxon>Bacteria</taxon>
        <taxon>Thermotogati</taxon>
        <taxon>Deinococcota</taxon>
        <taxon>Deinococci</taxon>
        <taxon>Thermales</taxon>
        <taxon>Thermaceae</taxon>
        <taxon>Oceanithermus</taxon>
    </lineage>
</organism>
<dbReference type="EMBL" id="DRPZ01000079">
    <property type="protein sequence ID" value="HGY09014.1"/>
    <property type="molecule type" value="Genomic_DNA"/>
</dbReference>
<dbReference type="Gene3D" id="1.10.10.10">
    <property type="entry name" value="Winged helix-like DNA-binding domain superfamily/Winged helix DNA-binding domain"/>
    <property type="match status" value="1"/>
</dbReference>
<dbReference type="Proteomes" id="UP000885759">
    <property type="component" value="Unassembled WGS sequence"/>
</dbReference>
<evidence type="ECO:0000313" key="1">
    <source>
        <dbReference type="EMBL" id="HGY09014.1"/>
    </source>
</evidence>
<comment type="caution">
    <text evidence="1">The sequence shown here is derived from an EMBL/GenBank/DDBJ whole genome shotgun (WGS) entry which is preliminary data.</text>
</comment>
<protein>
    <submittedName>
        <fullName evidence="1">Transcriptional regulator</fullName>
    </submittedName>
</protein>
<name>A0A7C4Z4I1_9DEIN</name>